<dbReference type="Proteomes" id="UP000634134">
    <property type="component" value="Unassembled WGS sequence"/>
</dbReference>
<dbReference type="EMBL" id="JACYGY010000001">
    <property type="protein sequence ID" value="MBE9460936.1"/>
    <property type="molecule type" value="Genomic_DNA"/>
</dbReference>
<proteinExistence type="predicted"/>
<dbReference type="Gene3D" id="2.60.120.560">
    <property type="entry name" value="Exo-inulinase, domain 1"/>
    <property type="match status" value="1"/>
</dbReference>
<gene>
    <name evidence="1" type="ORF">IEE83_03490</name>
</gene>
<evidence type="ECO:0008006" key="3">
    <source>
        <dbReference type="Google" id="ProtNLM"/>
    </source>
</evidence>
<evidence type="ECO:0000313" key="2">
    <source>
        <dbReference type="Proteomes" id="UP000634134"/>
    </source>
</evidence>
<name>A0ABR9W7K9_9BACT</name>
<evidence type="ECO:0000313" key="1">
    <source>
        <dbReference type="EMBL" id="MBE9460936.1"/>
    </source>
</evidence>
<organism evidence="1 2">
    <name type="scientific">Dyadobacter subterraneus</name>
    <dbReference type="NCBI Taxonomy" id="2773304"/>
    <lineage>
        <taxon>Bacteria</taxon>
        <taxon>Pseudomonadati</taxon>
        <taxon>Bacteroidota</taxon>
        <taxon>Cytophagia</taxon>
        <taxon>Cytophagales</taxon>
        <taxon>Spirosomataceae</taxon>
        <taxon>Dyadobacter</taxon>
    </lineage>
</organism>
<reference evidence="2" key="1">
    <citation type="submission" date="2023-07" db="EMBL/GenBank/DDBJ databases">
        <title>Dyadobacter sp. nov 'subterranea' isolated from contaminted grondwater.</title>
        <authorList>
            <person name="Szabo I."/>
            <person name="Al-Omari J."/>
            <person name="Szerdahelyi S.G."/>
            <person name="Rado J."/>
        </authorList>
    </citation>
    <scope>NUCLEOTIDE SEQUENCE [LARGE SCALE GENOMIC DNA]</scope>
    <source>
        <strain evidence="2">UP-52</strain>
    </source>
</reference>
<sequence>MFKSIFVIIFIFAGLVCRAQKVIEPDLSALLKAHKIVAVNRSITEIMVGEKKKVLHFDAKPSTGIAWIDDLRFSDGIIEFDVKGKNVLQQSFVGIAFHGSNDSTYDAIYFRPFNFRSTETERRNHSVQYISLPKFDWPLLRKEHPNQYEKPINPAPEPEGWLHAKIVVDGLDVKVFVNNSTEPSLVVKKLGNSNKEKIGFWVGYESDGDFSDLKITQK</sequence>
<comment type="caution">
    <text evidence="1">The sequence shown here is derived from an EMBL/GenBank/DDBJ whole genome shotgun (WGS) entry which is preliminary data.</text>
</comment>
<keyword evidence="2" id="KW-1185">Reference proteome</keyword>
<accession>A0ABR9W7K9</accession>
<dbReference type="RefSeq" id="WP_194119232.1">
    <property type="nucleotide sequence ID" value="NZ_JACYGY010000001.1"/>
</dbReference>
<protein>
    <recommendedName>
        <fullName evidence="3">3-keto-disaccharide hydrolase domain-containing protein</fullName>
    </recommendedName>
</protein>